<accession>X0Y986</accession>
<dbReference type="AlphaFoldDB" id="X0Y986"/>
<feature type="non-terminal residue" evidence="1">
    <location>
        <position position="44"/>
    </location>
</feature>
<comment type="caution">
    <text evidence="1">The sequence shown here is derived from an EMBL/GenBank/DDBJ whole genome shotgun (WGS) entry which is preliminary data.</text>
</comment>
<proteinExistence type="predicted"/>
<sequence>MAIRHVVTRGYGNGTFNGTIAEVVARGYIDTAAATATLGGVVSF</sequence>
<evidence type="ECO:0000313" key="1">
    <source>
        <dbReference type="EMBL" id="GAG43867.1"/>
    </source>
</evidence>
<name>X0Y986_9ZZZZ</name>
<organism evidence="1">
    <name type="scientific">marine sediment metagenome</name>
    <dbReference type="NCBI Taxonomy" id="412755"/>
    <lineage>
        <taxon>unclassified sequences</taxon>
        <taxon>metagenomes</taxon>
        <taxon>ecological metagenomes</taxon>
    </lineage>
</organism>
<reference evidence="1" key="1">
    <citation type="journal article" date="2014" name="Front. Microbiol.">
        <title>High frequency of phylogenetically diverse reductive dehalogenase-homologous genes in deep subseafloor sedimentary metagenomes.</title>
        <authorList>
            <person name="Kawai M."/>
            <person name="Futagami T."/>
            <person name="Toyoda A."/>
            <person name="Takaki Y."/>
            <person name="Nishi S."/>
            <person name="Hori S."/>
            <person name="Arai W."/>
            <person name="Tsubouchi T."/>
            <person name="Morono Y."/>
            <person name="Uchiyama I."/>
            <person name="Ito T."/>
            <person name="Fujiyama A."/>
            <person name="Inagaki F."/>
            <person name="Takami H."/>
        </authorList>
    </citation>
    <scope>NUCLEOTIDE SEQUENCE</scope>
    <source>
        <strain evidence="1">Expedition CK06-06</strain>
    </source>
</reference>
<gene>
    <name evidence="1" type="ORF">S01H1_83268</name>
</gene>
<protein>
    <submittedName>
        <fullName evidence="1">Uncharacterized protein</fullName>
    </submittedName>
</protein>
<dbReference type="EMBL" id="BARS01056576">
    <property type="protein sequence ID" value="GAG43867.1"/>
    <property type="molecule type" value="Genomic_DNA"/>
</dbReference>